<dbReference type="Proteomes" id="UP000033111">
    <property type="component" value="Chromosome"/>
</dbReference>
<keyword evidence="2" id="KW-1185">Reference proteome</keyword>
<evidence type="ECO:0000313" key="1">
    <source>
        <dbReference type="EMBL" id="AKB28582.1"/>
    </source>
</evidence>
<dbReference type="RefSeq" id="WP_048172050.1">
    <property type="nucleotide sequence ID" value="NZ_CP009506.1"/>
</dbReference>
<protein>
    <submittedName>
        <fullName evidence="1">Uncharacterized protein</fullName>
    </submittedName>
</protein>
<accession>A0A0E3P4C7</accession>
<dbReference type="AlphaFoldDB" id="A0A0E3P4C7"/>
<dbReference type="HOGENOM" id="CLU_2550301_0_0_2"/>
<gene>
    <name evidence="1" type="ORF">MSSIT_1863</name>
</gene>
<reference evidence="1 2" key="1">
    <citation type="submission" date="2014-07" db="EMBL/GenBank/DDBJ databases">
        <title>Methanogenic archaea and the global carbon cycle.</title>
        <authorList>
            <person name="Henriksen J.R."/>
            <person name="Luke J."/>
            <person name="Reinhart S."/>
            <person name="Benedict M.N."/>
            <person name="Youngblut N.D."/>
            <person name="Metcalf M.E."/>
            <person name="Whitaker R.J."/>
            <person name="Metcalf W.W."/>
        </authorList>
    </citation>
    <scope>NUCLEOTIDE SEQUENCE [LARGE SCALE GENOMIC DNA]</scope>
    <source>
        <strain evidence="1 2">T4/M</strain>
    </source>
</reference>
<dbReference type="GeneID" id="24860707"/>
<dbReference type="PATRIC" id="fig|1434120.4.peg.2383"/>
<dbReference type="KEGG" id="msw:MSSIT_1863"/>
<organism evidence="1 2">
    <name type="scientific">Methanosarcina siciliae T4/M</name>
    <dbReference type="NCBI Taxonomy" id="1434120"/>
    <lineage>
        <taxon>Archaea</taxon>
        <taxon>Methanobacteriati</taxon>
        <taxon>Methanobacteriota</taxon>
        <taxon>Stenosarchaea group</taxon>
        <taxon>Methanomicrobia</taxon>
        <taxon>Methanosarcinales</taxon>
        <taxon>Methanosarcinaceae</taxon>
        <taxon>Methanosarcina</taxon>
    </lineage>
</organism>
<evidence type="ECO:0000313" key="2">
    <source>
        <dbReference type="Proteomes" id="UP000033111"/>
    </source>
</evidence>
<dbReference type="EMBL" id="CP009506">
    <property type="protein sequence ID" value="AKB28582.1"/>
    <property type="molecule type" value="Genomic_DNA"/>
</dbReference>
<dbReference type="OrthoDB" id="136966at2157"/>
<proteinExistence type="predicted"/>
<name>A0A0E3P4C7_9EURY</name>
<sequence length="82" mass="8997">MTEMTLIEALEKLALIAKKGIDEPIHIPDNADEPVTIGEAIRAIQDHASDISETDDYIISSEGIRKTGEDGSEIVYQVKESQ</sequence>